<dbReference type="AlphaFoldDB" id="A0AAE1TF84"/>
<comment type="domain">
    <text evidence="5">The PPC domain mediates interactions between AHL proteins.</text>
</comment>
<comment type="function">
    <text evidence="5">Transcription factor that specifically binds AT-rich DNA sequences related to the nuclear matrix attachment regions (MARs).</text>
</comment>
<dbReference type="Gene3D" id="3.30.1330.80">
    <property type="entry name" value="Hypothetical protein, similar to alpha- acetolactate decarboxylase, domain 2"/>
    <property type="match status" value="1"/>
</dbReference>
<evidence type="ECO:0000256" key="4">
    <source>
        <dbReference type="ARBA" id="ARBA00023242"/>
    </source>
</evidence>
<comment type="subcellular location">
    <subcellularLocation>
        <location evidence="5">Nucleus</location>
    </subcellularLocation>
</comment>
<dbReference type="CDD" id="cd11378">
    <property type="entry name" value="DUF296"/>
    <property type="match status" value="1"/>
</dbReference>
<dbReference type="PANTHER" id="PTHR31500">
    <property type="entry name" value="AT-HOOK MOTIF NUCLEAR-LOCALIZED PROTEIN 9"/>
    <property type="match status" value="1"/>
</dbReference>
<dbReference type="EMBL" id="JAWXYG010000002">
    <property type="protein sequence ID" value="KAK4281600.1"/>
    <property type="molecule type" value="Genomic_DNA"/>
</dbReference>
<feature type="domain" description="PPC" evidence="7">
    <location>
        <begin position="112"/>
        <end position="258"/>
    </location>
</feature>
<evidence type="ECO:0000256" key="5">
    <source>
        <dbReference type="RuleBase" id="RU367031"/>
    </source>
</evidence>
<evidence type="ECO:0000256" key="1">
    <source>
        <dbReference type="ARBA" id="ARBA00023015"/>
    </source>
</evidence>
<dbReference type="Proteomes" id="UP001293593">
    <property type="component" value="Unassembled WGS sequence"/>
</dbReference>
<organism evidence="8 9">
    <name type="scientific">Acacia crassicarpa</name>
    <name type="common">northern wattle</name>
    <dbReference type="NCBI Taxonomy" id="499986"/>
    <lineage>
        <taxon>Eukaryota</taxon>
        <taxon>Viridiplantae</taxon>
        <taxon>Streptophyta</taxon>
        <taxon>Embryophyta</taxon>
        <taxon>Tracheophyta</taxon>
        <taxon>Spermatophyta</taxon>
        <taxon>Magnoliopsida</taxon>
        <taxon>eudicotyledons</taxon>
        <taxon>Gunneridae</taxon>
        <taxon>Pentapetalae</taxon>
        <taxon>rosids</taxon>
        <taxon>fabids</taxon>
        <taxon>Fabales</taxon>
        <taxon>Fabaceae</taxon>
        <taxon>Caesalpinioideae</taxon>
        <taxon>mimosoid clade</taxon>
        <taxon>Acacieae</taxon>
        <taxon>Acacia</taxon>
    </lineage>
</organism>
<accession>A0AAE1TF84</accession>
<proteinExistence type="predicted"/>
<keyword evidence="3 5" id="KW-0804">Transcription</keyword>
<dbReference type="SUPFAM" id="SSF117856">
    <property type="entry name" value="AF0104/ALDC/Ptd012-like"/>
    <property type="match status" value="1"/>
</dbReference>
<dbReference type="InterPro" id="IPR005175">
    <property type="entry name" value="PPC_dom"/>
</dbReference>
<reference evidence="8" key="1">
    <citation type="submission" date="2023-10" db="EMBL/GenBank/DDBJ databases">
        <title>Chromosome-level genome of the transformable northern wattle, Acacia crassicarpa.</title>
        <authorList>
            <person name="Massaro I."/>
            <person name="Sinha N.R."/>
            <person name="Poethig S."/>
            <person name="Leichty A.R."/>
        </authorList>
    </citation>
    <scope>NUCLEOTIDE SEQUENCE</scope>
    <source>
        <strain evidence="8">Acra3RX</strain>
        <tissue evidence="8">Leaf</tissue>
    </source>
</reference>
<dbReference type="Pfam" id="PF03479">
    <property type="entry name" value="PCC"/>
    <property type="match status" value="1"/>
</dbReference>
<gene>
    <name evidence="8" type="ORF">QN277_013071</name>
</gene>
<feature type="region of interest" description="Disordered" evidence="6">
    <location>
        <begin position="1"/>
        <end position="23"/>
    </location>
</feature>
<dbReference type="PANTHER" id="PTHR31500:SF56">
    <property type="entry name" value="AT-HOOK MOTIF NUCLEAR-LOCALIZED PROTEIN"/>
    <property type="match status" value="1"/>
</dbReference>
<keyword evidence="2 5" id="KW-0238">DNA-binding</keyword>
<feature type="region of interest" description="Disordered" evidence="6">
    <location>
        <begin position="239"/>
        <end position="295"/>
    </location>
</feature>
<evidence type="ECO:0000313" key="9">
    <source>
        <dbReference type="Proteomes" id="UP001293593"/>
    </source>
</evidence>
<evidence type="ECO:0000256" key="3">
    <source>
        <dbReference type="ARBA" id="ARBA00023163"/>
    </source>
</evidence>
<dbReference type="InterPro" id="IPR039605">
    <property type="entry name" value="AHL"/>
</dbReference>
<comment type="caution">
    <text evidence="8">The sequence shown here is derived from an EMBL/GenBank/DDBJ whole genome shotgun (WGS) entry which is preliminary data.</text>
</comment>
<name>A0AAE1TF84_9FABA</name>
<evidence type="ECO:0000259" key="7">
    <source>
        <dbReference type="PROSITE" id="PS51742"/>
    </source>
</evidence>
<evidence type="ECO:0000256" key="6">
    <source>
        <dbReference type="SAM" id="MobiDB-lite"/>
    </source>
</evidence>
<dbReference type="GO" id="GO:0005634">
    <property type="term" value="C:nucleus"/>
    <property type="evidence" value="ECO:0007669"/>
    <property type="project" value="UniProtKB-SubCell"/>
</dbReference>
<evidence type="ECO:0000313" key="8">
    <source>
        <dbReference type="EMBL" id="KAK4281600.1"/>
    </source>
</evidence>
<protein>
    <recommendedName>
        <fullName evidence="5">AT-hook motif nuclear-localized protein</fullName>
    </recommendedName>
</protein>
<dbReference type="PROSITE" id="PS51742">
    <property type="entry name" value="PPC"/>
    <property type="match status" value="1"/>
</dbReference>
<feature type="region of interest" description="Disordered" evidence="6">
    <location>
        <begin position="38"/>
        <end position="72"/>
    </location>
</feature>
<sequence>MEENVSASTPHPPTTCLSQASKTDDVVNNSGGAIVVAEPATTPASGGQASFDLLGKKKRGRPRKYDADGNLTTSYQNHKSASAFSLSSKKARPKPLPHLFASFGGFFANTAGGDFTPHVVTVHAGEDVAGKILSFAQIGPRGICILSANGAISNVTMRQPGSSGGLLTYEGRFEILSLSGSFTMNDNGGGMTSRTGGLSVSLAGPDGRVIGGGVAGILTAASPIQIVMGSFMSNGYFHKKHKKKQHREQHTVASPNSGGGPDSGMAARPVSQENPNGEACLKPASQIPEQGLTESGDVFNQNLNGSQHFPVQRSYPDINISLPAQ</sequence>
<keyword evidence="1 5" id="KW-0805">Transcription regulation</keyword>
<keyword evidence="4 5" id="KW-0539">Nucleus</keyword>
<keyword evidence="9" id="KW-1185">Reference proteome</keyword>
<dbReference type="GO" id="GO:0003680">
    <property type="term" value="F:minor groove of adenine-thymine-rich DNA binding"/>
    <property type="evidence" value="ECO:0007669"/>
    <property type="project" value="UniProtKB-UniRule"/>
</dbReference>
<evidence type="ECO:0000256" key="2">
    <source>
        <dbReference type="ARBA" id="ARBA00023125"/>
    </source>
</evidence>